<dbReference type="InterPro" id="IPR050855">
    <property type="entry name" value="NDM-1-like"/>
</dbReference>
<protein>
    <submittedName>
        <fullName evidence="2">Glyoxylase-like metal-dependent hydrolase (Beta-lactamase superfamily II)</fullName>
    </submittedName>
</protein>
<dbReference type="Proteomes" id="UP000295146">
    <property type="component" value="Unassembled WGS sequence"/>
</dbReference>
<proteinExistence type="predicted"/>
<keyword evidence="2" id="KW-0378">Hydrolase</keyword>
<dbReference type="PANTHER" id="PTHR42951:SF14">
    <property type="entry name" value="METALLO-BETA-LACTAMASE SUPERFAMILY PROTEIN"/>
    <property type="match status" value="1"/>
</dbReference>
<name>A0A4R8CP66_9ACTN</name>
<dbReference type="InterPro" id="IPR036866">
    <property type="entry name" value="RibonucZ/Hydroxyglut_hydro"/>
</dbReference>
<dbReference type="SUPFAM" id="SSF56281">
    <property type="entry name" value="Metallo-hydrolase/oxidoreductase"/>
    <property type="match status" value="1"/>
</dbReference>
<dbReference type="InterPro" id="IPR001279">
    <property type="entry name" value="Metallo-B-lactamas"/>
</dbReference>
<dbReference type="Pfam" id="PF00753">
    <property type="entry name" value="Lactamase_B"/>
    <property type="match status" value="1"/>
</dbReference>
<accession>A0A4R8CP66</accession>
<keyword evidence="3" id="KW-1185">Reference proteome</keyword>
<dbReference type="AlphaFoldDB" id="A0A4R8CP66"/>
<sequence length="300" mass="32490">MTSTQPTEGLGYDVFVSEAPAQPGTLPNGAPRSFSPIASTLIYGQQNAVLSDPGFNPAVVKDLGDWVAGKGRELTDIYITHGHGDHWFAAQLLADRFGARIVASEGVIRQMYASVAARPFLWDKMYDDIPEAPVTAVQVPGNRLMLEDHELHIVDVGHGDSDDSSVLHVPDLELVIAGDVIYNGAHQYVGDALGPDGLVPWRAAIDNVEALAPRLIVSGHQNRLGDDDAVRQIAATRQYLDDAEAALKTETTALGYFNRLIELHPDYAGQLILWAGARAQYGVREHPDEDRGKIVAGAWL</sequence>
<organism evidence="2 3">
    <name type="scientific">Kribbella pratensis</name>
    <dbReference type="NCBI Taxonomy" id="2512112"/>
    <lineage>
        <taxon>Bacteria</taxon>
        <taxon>Bacillati</taxon>
        <taxon>Actinomycetota</taxon>
        <taxon>Actinomycetes</taxon>
        <taxon>Propionibacteriales</taxon>
        <taxon>Kribbellaceae</taxon>
        <taxon>Kribbella</taxon>
    </lineage>
</organism>
<dbReference type="RefSeq" id="WP_134103300.1">
    <property type="nucleotide sequence ID" value="NZ_SODP01000001.1"/>
</dbReference>
<dbReference type="PANTHER" id="PTHR42951">
    <property type="entry name" value="METALLO-BETA-LACTAMASE DOMAIN-CONTAINING"/>
    <property type="match status" value="1"/>
</dbReference>
<feature type="domain" description="Metallo-beta-lactamase" evidence="1">
    <location>
        <begin position="36"/>
        <end position="220"/>
    </location>
</feature>
<gene>
    <name evidence="2" type="ORF">EV653_3101</name>
</gene>
<dbReference type="SMART" id="SM00849">
    <property type="entry name" value="Lactamase_B"/>
    <property type="match status" value="1"/>
</dbReference>
<dbReference type="Gene3D" id="3.60.15.10">
    <property type="entry name" value="Ribonuclease Z/Hydroxyacylglutathione hydrolase-like"/>
    <property type="match status" value="1"/>
</dbReference>
<reference evidence="2 3" key="1">
    <citation type="submission" date="2019-03" db="EMBL/GenBank/DDBJ databases">
        <title>Genomic Encyclopedia of Type Strains, Phase III (KMG-III): the genomes of soil and plant-associated and newly described type strains.</title>
        <authorList>
            <person name="Whitman W."/>
        </authorList>
    </citation>
    <scope>NUCLEOTIDE SEQUENCE [LARGE SCALE GENOMIC DNA]</scope>
    <source>
        <strain evidence="2 3">VKM Ac-2573</strain>
    </source>
</reference>
<dbReference type="EMBL" id="SODP01000001">
    <property type="protein sequence ID" value="TDW77921.1"/>
    <property type="molecule type" value="Genomic_DNA"/>
</dbReference>
<evidence type="ECO:0000313" key="2">
    <source>
        <dbReference type="EMBL" id="TDW77921.1"/>
    </source>
</evidence>
<dbReference type="CDD" id="cd07739">
    <property type="entry name" value="metallo-hydrolase-like_MBL-fold"/>
    <property type="match status" value="1"/>
</dbReference>
<evidence type="ECO:0000313" key="3">
    <source>
        <dbReference type="Proteomes" id="UP000295146"/>
    </source>
</evidence>
<comment type="caution">
    <text evidence="2">The sequence shown here is derived from an EMBL/GenBank/DDBJ whole genome shotgun (WGS) entry which is preliminary data.</text>
</comment>
<evidence type="ECO:0000259" key="1">
    <source>
        <dbReference type="SMART" id="SM00849"/>
    </source>
</evidence>
<dbReference type="OrthoDB" id="2273115at2"/>
<dbReference type="GO" id="GO:0016787">
    <property type="term" value="F:hydrolase activity"/>
    <property type="evidence" value="ECO:0007669"/>
    <property type="project" value="UniProtKB-KW"/>
</dbReference>